<dbReference type="Proteomes" id="UP001497644">
    <property type="component" value="Chromosome 11"/>
</dbReference>
<dbReference type="AlphaFoldDB" id="A0AAV2N9J0"/>
<name>A0AAV2N9J0_9HYME</name>
<dbReference type="EMBL" id="OZ034834">
    <property type="protein sequence ID" value="CAL1676133.1"/>
    <property type="molecule type" value="Genomic_DNA"/>
</dbReference>
<evidence type="ECO:0000313" key="2">
    <source>
        <dbReference type="Proteomes" id="UP001497644"/>
    </source>
</evidence>
<accession>A0AAV2N9J0</accession>
<organism evidence="1 2">
    <name type="scientific">Lasius platythorax</name>
    <dbReference type="NCBI Taxonomy" id="488582"/>
    <lineage>
        <taxon>Eukaryota</taxon>
        <taxon>Metazoa</taxon>
        <taxon>Ecdysozoa</taxon>
        <taxon>Arthropoda</taxon>
        <taxon>Hexapoda</taxon>
        <taxon>Insecta</taxon>
        <taxon>Pterygota</taxon>
        <taxon>Neoptera</taxon>
        <taxon>Endopterygota</taxon>
        <taxon>Hymenoptera</taxon>
        <taxon>Apocrita</taxon>
        <taxon>Aculeata</taxon>
        <taxon>Formicoidea</taxon>
        <taxon>Formicidae</taxon>
        <taxon>Formicinae</taxon>
        <taxon>Lasius</taxon>
        <taxon>Lasius</taxon>
    </lineage>
</organism>
<reference evidence="1" key="1">
    <citation type="submission" date="2024-04" db="EMBL/GenBank/DDBJ databases">
        <authorList>
            <consortium name="Molecular Ecology Group"/>
        </authorList>
    </citation>
    <scope>NUCLEOTIDE SEQUENCE</scope>
</reference>
<gene>
    <name evidence="1" type="ORF">LPLAT_LOCUS2373</name>
</gene>
<keyword evidence="2" id="KW-1185">Reference proteome</keyword>
<proteinExistence type="predicted"/>
<sequence>MSESIVFLFHRSTLYLCNDVNITRHPLPSSDRLKILLSTINIQCQCIRLQKRKAHKIALCRNPFLDISSFLATARCHPAADMRNLSPGYQRCGLPRTYSLVYKIAVRSSRGYDRPSLWRYPAYTGCNASCRMSPSHKRHAHIRNRLGSGATILSRTRINSRFGFALYCKPTVYSPRDRTHLGLESYCGKSS</sequence>
<evidence type="ECO:0000313" key="1">
    <source>
        <dbReference type="EMBL" id="CAL1676133.1"/>
    </source>
</evidence>
<protein>
    <submittedName>
        <fullName evidence="1">Uncharacterized protein</fullName>
    </submittedName>
</protein>